<evidence type="ECO:0000313" key="1">
    <source>
        <dbReference type="EMBL" id="PHN07981.1"/>
    </source>
</evidence>
<protein>
    <recommendedName>
        <fullName evidence="3">Photosynthesis system II assembly factor Ycf48/Hcf136-like domain-containing protein</fullName>
    </recommendedName>
</protein>
<evidence type="ECO:0000313" key="2">
    <source>
        <dbReference type="Proteomes" id="UP000223913"/>
    </source>
</evidence>
<keyword evidence="2" id="KW-1185">Reference proteome</keyword>
<dbReference type="RefSeq" id="WP_099148771.1">
    <property type="nucleotide sequence ID" value="NZ_PDUD01000004.1"/>
</dbReference>
<gene>
    <name evidence="1" type="ORF">CRP01_04295</name>
</gene>
<dbReference type="AlphaFoldDB" id="A0A2D0NHM6"/>
<proteinExistence type="predicted"/>
<organism evidence="1 2">
    <name type="scientific">Flavilitoribacter nigricans (strain ATCC 23147 / DSM 23189 / NBRC 102662 / NCIMB 1420 / SS-2)</name>
    <name type="common">Lewinella nigricans</name>
    <dbReference type="NCBI Taxonomy" id="1122177"/>
    <lineage>
        <taxon>Bacteria</taxon>
        <taxon>Pseudomonadati</taxon>
        <taxon>Bacteroidota</taxon>
        <taxon>Saprospiria</taxon>
        <taxon>Saprospirales</taxon>
        <taxon>Lewinellaceae</taxon>
        <taxon>Flavilitoribacter</taxon>
    </lineage>
</organism>
<sequence>MKNTLLFLMLISLLFSCRKTTETPLDMPDTEDICRHREALFSPQGYEIESIGTLDFNGGMDAFRMLDQQTGYALASNNVGGYAEVFKTENGGISWTNLEVNIPFRPLAMVFRDTDYGLITVNDRTGCDGTDCLSRTVAFRTENGGTTWERIEYLKYRGCSPIWFTMMTAFFMPI</sequence>
<dbReference type="EMBL" id="PDUD01000004">
    <property type="protein sequence ID" value="PHN07981.1"/>
    <property type="molecule type" value="Genomic_DNA"/>
</dbReference>
<name>A0A2D0NHM6_FLAN2</name>
<dbReference type="InterPro" id="IPR036278">
    <property type="entry name" value="Sialidase_sf"/>
</dbReference>
<comment type="caution">
    <text evidence="1">The sequence shown here is derived from an EMBL/GenBank/DDBJ whole genome shotgun (WGS) entry which is preliminary data.</text>
</comment>
<dbReference type="OrthoDB" id="9764804at2"/>
<evidence type="ECO:0008006" key="3">
    <source>
        <dbReference type="Google" id="ProtNLM"/>
    </source>
</evidence>
<dbReference type="PROSITE" id="PS51257">
    <property type="entry name" value="PROKAR_LIPOPROTEIN"/>
    <property type="match status" value="1"/>
</dbReference>
<reference evidence="1 2" key="1">
    <citation type="submission" date="2017-10" db="EMBL/GenBank/DDBJ databases">
        <title>The draft genome sequence of Lewinella nigricans NBRC 102662.</title>
        <authorList>
            <person name="Wang K."/>
        </authorList>
    </citation>
    <scope>NUCLEOTIDE SEQUENCE [LARGE SCALE GENOMIC DNA]</scope>
    <source>
        <strain evidence="1 2">NBRC 102662</strain>
    </source>
</reference>
<accession>A0A2D0NHM6</accession>
<dbReference type="Proteomes" id="UP000223913">
    <property type="component" value="Unassembled WGS sequence"/>
</dbReference>
<dbReference type="SUPFAM" id="SSF50939">
    <property type="entry name" value="Sialidases"/>
    <property type="match status" value="1"/>
</dbReference>